<dbReference type="PANTHER" id="PTHR46211:SF1">
    <property type="entry name" value="GLYCEROPHOSPHODIESTER PHOSPHODIESTERASE, CYTOPLASMIC"/>
    <property type="match status" value="1"/>
</dbReference>
<dbReference type="SUPFAM" id="SSF51695">
    <property type="entry name" value="PLC-like phosphodiesterases"/>
    <property type="match status" value="1"/>
</dbReference>
<dbReference type="Gene3D" id="3.20.20.190">
    <property type="entry name" value="Phosphatidylinositol (PI) phosphodiesterase"/>
    <property type="match status" value="1"/>
</dbReference>
<evidence type="ECO:0000313" key="4">
    <source>
        <dbReference type="Proteomes" id="UP000504752"/>
    </source>
</evidence>
<dbReference type="Pfam" id="PF03009">
    <property type="entry name" value="GDPD"/>
    <property type="match status" value="1"/>
</dbReference>
<sequence length="279" mass="29827">MTAVEHPSPAPPYEPLPLPRPVPAGTRVVLGHRGAPSLAPENTLASIRRAARAGASWVEIDVDVIGDGTPVVIHDSTLDRTTDRTGPYYALSREDLEGIDAGAWFIAEDGSRPYAGEPLPTLGQALGVIAAEGLSVNVEIKPCEAGARACADLVDAVAEHLDRLASCAPSSQVVVSSFNPLLLERMARRRPATRLALLMEAGMPVGDWRSRAEMLGVEAVNPADEGLERALVEEIRALGYGVNVWTVNSPERAEELFSWGASGIFTDRIHELGRLVTEM</sequence>
<gene>
    <name evidence="3" type="ORF">HPC72_09365</name>
</gene>
<dbReference type="RefSeq" id="WP_175994069.1">
    <property type="nucleotide sequence ID" value="NZ_CP053642.1"/>
</dbReference>
<protein>
    <submittedName>
        <fullName evidence="3">Glycerophosphodiester phosphodiesterase</fullName>
    </submittedName>
</protein>
<dbReference type="KEGG" id="amam:HPC72_09365"/>
<reference evidence="3 4" key="1">
    <citation type="submission" date="2020-05" db="EMBL/GenBank/DDBJ databases">
        <title>Actinomyces sp. zg-325.</title>
        <authorList>
            <person name="Yang C."/>
        </authorList>
    </citation>
    <scope>NUCLEOTIDE SEQUENCE [LARGE SCALE GENOMIC DNA]</scope>
    <source>
        <strain evidence="4">zg-325</strain>
    </source>
</reference>
<evidence type="ECO:0000256" key="1">
    <source>
        <dbReference type="SAM" id="MobiDB-lite"/>
    </source>
</evidence>
<dbReference type="AlphaFoldDB" id="A0A6M8B0D2"/>
<dbReference type="InterPro" id="IPR017946">
    <property type="entry name" value="PLC-like_Pdiesterase_TIM-brl"/>
</dbReference>
<dbReference type="PANTHER" id="PTHR46211">
    <property type="entry name" value="GLYCEROPHOSPHORYL DIESTER PHOSPHODIESTERASE"/>
    <property type="match status" value="1"/>
</dbReference>
<accession>A0A6M8B0D2</accession>
<dbReference type="EMBL" id="CP053642">
    <property type="protein sequence ID" value="QKD80389.1"/>
    <property type="molecule type" value="Genomic_DNA"/>
</dbReference>
<feature type="domain" description="GP-PDE" evidence="2">
    <location>
        <begin position="27"/>
        <end position="276"/>
    </location>
</feature>
<feature type="compositionally biased region" description="Pro residues" evidence="1">
    <location>
        <begin position="8"/>
        <end position="20"/>
    </location>
</feature>
<dbReference type="PROSITE" id="PS51704">
    <property type="entry name" value="GP_PDE"/>
    <property type="match status" value="1"/>
</dbReference>
<organism evidence="3 4">
    <name type="scientific">Actinomyces marmotae</name>
    <dbReference type="NCBI Taxonomy" id="2737173"/>
    <lineage>
        <taxon>Bacteria</taxon>
        <taxon>Bacillati</taxon>
        <taxon>Actinomycetota</taxon>
        <taxon>Actinomycetes</taxon>
        <taxon>Actinomycetales</taxon>
        <taxon>Actinomycetaceae</taxon>
        <taxon>Actinomyces</taxon>
    </lineage>
</organism>
<keyword evidence="4" id="KW-1185">Reference proteome</keyword>
<dbReference type="GO" id="GO:0006629">
    <property type="term" value="P:lipid metabolic process"/>
    <property type="evidence" value="ECO:0007669"/>
    <property type="project" value="InterPro"/>
</dbReference>
<feature type="region of interest" description="Disordered" evidence="1">
    <location>
        <begin position="1"/>
        <end position="20"/>
    </location>
</feature>
<dbReference type="Proteomes" id="UP000504752">
    <property type="component" value="Chromosome"/>
</dbReference>
<dbReference type="InterPro" id="IPR030395">
    <property type="entry name" value="GP_PDE_dom"/>
</dbReference>
<evidence type="ECO:0000259" key="2">
    <source>
        <dbReference type="PROSITE" id="PS51704"/>
    </source>
</evidence>
<dbReference type="GO" id="GO:0008081">
    <property type="term" value="F:phosphoric diester hydrolase activity"/>
    <property type="evidence" value="ECO:0007669"/>
    <property type="project" value="InterPro"/>
</dbReference>
<evidence type="ECO:0000313" key="3">
    <source>
        <dbReference type="EMBL" id="QKD80389.1"/>
    </source>
</evidence>
<proteinExistence type="predicted"/>
<name>A0A6M8B0D2_9ACTO</name>